<dbReference type="PANTHER" id="PTHR42953">
    <property type="entry name" value="HIGH-AFFINITY ZINC UPTAKE SYSTEM PROTEIN ZNUA-RELATED"/>
    <property type="match status" value="1"/>
</dbReference>
<keyword evidence="2" id="KW-0813">Transport</keyword>
<keyword evidence="4 5" id="KW-0732">Signal</keyword>
<dbReference type="InterPro" id="IPR006127">
    <property type="entry name" value="ZnuA-like"/>
</dbReference>
<dbReference type="EMBL" id="AP014680">
    <property type="protein sequence ID" value="BAP84948.1"/>
    <property type="molecule type" value="Genomic_DNA"/>
</dbReference>
<comment type="subcellular location">
    <subcellularLocation>
        <location evidence="1">Cell envelope</location>
    </subcellularLocation>
</comment>
<evidence type="ECO:0000256" key="3">
    <source>
        <dbReference type="ARBA" id="ARBA00022723"/>
    </source>
</evidence>
<evidence type="ECO:0000256" key="1">
    <source>
        <dbReference type="ARBA" id="ARBA00004196"/>
    </source>
</evidence>
<evidence type="ECO:0000256" key="4">
    <source>
        <dbReference type="ARBA" id="ARBA00022729"/>
    </source>
</evidence>
<evidence type="ECO:0000256" key="5">
    <source>
        <dbReference type="SAM" id="SignalP"/>
    </source>
</evidence>
<protein>
    <submittedName>
        <fullName evidence="6">Metal ABC transporter substrate-binding protein</fullName>
    </submittedName>
</protein>
<dbReference type="GO" id="GO:0046872">
    <property type="term" value="F:metal ion binding"/>
    <property type="evidence" value="ECO:0007669"/>
    <property type="project" value="UniProtKB-KW"/>
</dbReference>
<dbReference type="GO" id="GO:0030313">
    <property type="term" value="C:cell envelope"/>
    <property type="evidence" value="ECO:0007669"/>
    <property type="project" value="UniProtKB-SubCell"/>
</dbReference>
<dbReference type="AlphaFoldDB" id="A0A0A1GVR2"/>
<feature type="signal peptide" evidence="5">
    <location>
        <begin position="1"/>
        <end position="25"/>
    </location>
</feature>
<feature type="chain" id="PRO_5039519170" evidence="5">
    <location>
        <begin position="26"/>
        <end position="299"/>
    </location>
</feature>
<name>A0A0A1GVR2_9LACO</name>
<dbReference type="GO" id="GO:0030001">
    <property type="term" value="P:metal ion transport"/>
    <property type="evidence" value="ECO:0007669"/>
    <property type="project" value="InterPro"/>
</dbReference>
<dbReference type="STRING" id="1291742.LOOC260_103740"/>
<reference evidence="6 7" key="1">
    <citation type="submission" date="2014-11" db="EMBL/GenBank/DDBJ databases">
        <title>Complete genome sequence and analysis of Lactobacillus hokkaidonensis LOOC260T.</title>
        <authorList>
            <person name="Tanizawa Y."/>
            <person name="Tohno M."/>
            <person name="Kaminuma E."/>
            <person name="Nakamura Y."/>
            <person name="Arita M."/>
        </authorList>
    </citation>
    <scope>NUCLEOTIDE SEQUENCE [LARGE SCALE GENOMIC DNA]</scope>
    <source>
        <strain evidence="6 7">LOOC260</strain>
    </source>
</reference>
<dbReference type="KEGG" id="lho:LOOC260_103740"/>
<dbReference type="PANTHER" id="PTHR42953:SF1">
    <property type="entry name" value="METAL-BINDING PROTEIN HI_0362-RELATED"/>
    <property type="match status" value="1"/>
</dbReference>
<evidence type="ECO:0000313" key="6">
    <source>
        <dbReference type="EMBL" id="BAP84948.1"/>
    </source>
</evidence>
<dbReference type="Gene3D" id="3.40.50.1980">
    <property type="entry name" value="Nitrogenase molybdenum iron protein domain"/>
    <property type="match status" value="2"/>
</dbReference>
<dbReference type="SUPFAM" id="SSF53807">
    <property type="entry name" value="Helical backbone' metal receptor"/>
    <property type="match status" value="1"/>
</dbReference>
<dbReference type="PROSITE" id="PS51257">
    <property type="entry name" value="PROKAR_LIPOPROTEIN"/>
    <property type="match status" value="1"/>
</dbReference>
<evidence type="ECO:0000256" key="2">
    <source>
        <dbReference type="ARBA" id="ARBA00022448"/>
    </source>
</evidence>
<keyword evidence="3" id="KW-0479">Metal-binding</keyword>
<gene>
    <name evidence="6" type="ORF">LOOC260_103740</name>
</gene>
<sequence length="299" mass="33414">MLHKRTFILTTLLAMMVLVLSGCQAQATKAQKPIRVVSSLDFYGDAASQVAGKYGQVTSIIHSSSVDPHDFEPTTKNAKAVSKANIVIQNGNGYDDWLGKLVKANDQKIIDFKVSEDLLKFPTGSNEHVWYNPTTMPKLANELANQFSKLDSSHTKYYRQNAAKYIQSLAPLQKLIKTVKQNVDQNNKLVDVSEPVFSIALAHLGYQVNNPHFAKAIEDGNDPSPADIAKMQADIRQRKIAFLVVNTQESDSIVDNMAKLARKHNVPILKVTESLPAGLNYKQWMMNQYEQLRKIQQGM</sequence>
<dbReference type="RefSeq" id="WP_041092535.1">
    <property type="nucleotide sequence ID" value="NZ_AP014680.1"/>
</dbReference>
<accession>A0A0A1GVR2</accession>
<dbReference type="Proteomes" id="UP000031620">
    <property type="component" value="Chromosome"/>
</dbReference>
<dbReference type="InterPro" id="IPR050492">
    <property type="entry name" value="Bact_metal-bind_prot9"/>
</dbReference>
<proteinExistence type="predicted"/>
<dbReference type="Pfam" id="PF01297">
    <property type="entry name" value="ZnuA"/>
    <property type="match status" value="1"/>
</dbReference>
<organism evidence="6 7">
    <name type="scientific">Paucilactobacillus hokkaidonensis JCM 18461</name>
    <dbReference type="NCBI Taxonomy" id="1291742"/>
    <lineage>
        <taxon>Bacteria</taxon>
        <taxon>Bacillati</taxon>
        <taxon>Bacillota</taxon>
        <taxon>Bacilli</taxon>
        <taxon>Lactobacillales</taxon>
        <taxon>Lactobacillaceae</taxon>
        <taxon>Paucilactobacillus</taxon>
    </lineage>
</organism>
<evidence type="ECO:0000313" key="7">
    <source>
        <dbReference type="Proteomes" id="UP000031620"/>
    </source>
</evidence>
<dbReference type="HOGENOM" id="CLU_016838_0_0_9"/>